<reference evidence="1 2" key="1">
    <citation type="submission" date="2018-12" db="EMBL/GenBank/DDBJ databases">
        <title>The Batch Genome Submission of Enterobacter spp. strains.</title>
        <authorList>
            <person name="Wei L."/>
            <person name="Wu W."/>
            <person name="Lin J."/>
            <person name="Zhang X."/>
            <person name="Feng Y."/>
            <person name="Zong Z."/>
        </authorList>
    </citation>
    <scope>NUCLEOTIDE SEQUENCE [LARGE SCALE GENOMIC DNA]</scope>
    <source>
        <strain evidence="1 2">SCEM020047</strain>
    </source>
</reference>
<protein>
    <submittedName>
        <fullName evidence="1">Type 1 fimbrial protein</fullName>
    </submittedName>
</protein>
<dbReference type="InterPro" id="IPR036937">
    <property type="entry name" value="Adhesion_dom_fimbrial_sf"/>
</dbReference>
<gene>
    <name evidence="1" type="ORF">EKN29_03015</name>
</gene>
<dbReference type="SUPFAM" id="SSF49401">
    <property type="entry name" value="Bacterial adhesins"/>
    <property type="match status" value="1"/>
</dbReference>
<accession>A0A9Q7K891</accession>
<dbReference type="InterPro" id="IPR008966">
    <property type="entry name" value="Adhesion_dom_sf"/>
</dbReference>
<dbReference type="GO" id="GO:0007155">
    <property type="term" value="P:cell adhesion"/>
    <property type="evidence" value="ECO:0007669"/>
    <property type="project" value="InterPro"/>
</dbReference>
<evidence type="ECO:0000313" key="1">
    <source>
        <dbReference type="EMBL" id="RTQ26697.1"/>
    </source>
</evidence>
<organism evidence="1 2">
    <name type="scientific">Enterobacter mori</name>
    <dbReference type="NCBI Taxonomy" id="539813"/>
    <lineage>
        <taxon>Bacteria</taxon>
        <taxon>Pseudomonadati</taxon>
        <taxon>Pseudomonadota</taxon>
        <taxon>Gammaproteobacteria</taxon>
        <taxon>Enterobacterales</taxon>
        <taxon>Enterobacteriaceae</taxon>
        <taxon>Enterobacter</taxon>
    </lineage>
</organism>
<dbReference type="RefSeq" id="WP_126815533.1">
    <property type="nucleotide sequence ID" value="NZ_JAJHUL010000004.1"/>
</dbReference>
<sequence length="354" mass="39531">MQNLAKVLFILLLSVLPLKEALALDCYLGGSGGPVEEVKTISPFAIPSNAQVGEKIWESDDIKIPVTCDHNVTSSFQPEDVFGWVNPYPSATDPYYELGVTYEGVDYDATGQPNGVDTRQCLDNQNITIYTPDQIRQMGWENRICSGNPDDIHTSRTFVARLRLYVKIKAMPPHGYVSSLGDYIVVQFDGKGGVNQMVDAKNLKYHINGLQNITVLDCGATFSIYPENQEIDFGTFSARDIVNQQTRTRTFSVRTTKVQDAQCSDGFKMDSSFYTTESLSTDDTALLIGNGLKLRILNETQQAYTFNHYEEYADFTGSTLQYEQTYTAELSPVEGQAIQSGPFETVVLFKINYH</sequence>
<comment type="caution">
    <text evidence="1">The sequence shown here is derived from an EMBL/GenBank/DDBJ whole genome shotgun (WGS) entry which is preliminary data.</text>
</comment>
<dbReference type="AlphaFoldDB" id="A0A9Q7K891"/>
<dbReference type="GO" id="GO:0009289">
    <property type="term" value="C:pilus"/>
    <property type="evidence" value="ECO:0007669"/>
    <property type="project" value="InterPro"/>
</dbReference>
<proteinExistence type="predicted"/>
<dbReference type="Proteomes" id="UP000282263">
    <property type="component" value="Unassembled WGS sequence"/>
</dbReference>
<dbReference type="EMBL" id="RXPP01000002">
    <property type="protein sequence ID" value="RTQ26697.1"/>
    <property type="molecule type" value="Genomic_DNA"/>
</dbReference>
<dbReference type="Gene3D" id="2.60.40.1090">
    <property type="entry name" value="Fimbrial-type adhesion domain"/>
    <property type="match status" value="1"/>
</dbReference>
<evidence type="ECO:0000313" key="2">
    <source>
        <dbReference type="Proteomes" id="UP000282263"/>
    </source>
</evidence>
<name>A0A9Q7K891_9ENTR</name>